<dbReference type="GO" id="GO:0016790">
    <property type="term" value="F:thiolester hydrolase activity"/>
    <property type="evidence" value="ECO:0007669"/>
    <property type="project" value="InterPro"/>
</dbReference>
<feature type="domain" description="Acyl-ACP thioesterase-like C-terminal" evidence="2">
    <location>
        <begin position="156"/>
        <end position="228"/>
    </location>
</feature>
<proteinExistence type="predicted"/>
<dbReference type="OrthoDB" id="9801517at2"/>
<dbReference type="EMBL" id="SPNC01000058">
    <property type="protein sequence ID" value="TFH95263.1"/>
    <property type="molecule type" value="Genomic_DNA"/>
</dbReference>
<dbReference type="GO" id="GO:0006633">
    <property type="term" value="P:fatty acid biosynthetic process"/>
    <property type="evidence" value="ECO:0007669"/>
    <property type="project" value="InterPro"/>
</dbReference>
<evidence type="ECO:0000259" key="1">
    <source>
        <dbReference type="Pfam" id="PF01643"/>
    </source>
</evidence>
<dbReference type="AlphaFoldDB" id="A0A4Y8WR97"/>
<evidence type="ECO:0000259" key="2">
    <source>
        <dbReference type="Pfam" id="PF20791"/>
    </source>
</evidence>
<dbReference type="InterPro" id="IPR029069">
    <property type="entry name" value="HotDog_dom_sf"/>
</dbReference>
<comment type="caution">
    <text evidence="3">The sequence shown here is derived from an EMBL/GenBank/DDBJ whole genome shotgun (WGS) entry which is preliminary data.</text>
</comment>
<dbReference type="CDD" id="cd00586">
    <property type="entry name" value="4HBT"/>
    <property type="match status" value="1"/>
</dbReference>
<dbReference type="Pfam" id="PF01643">
    <property type="entry name" value="Acyl-ACP_TE"/>
    <property type="match status" value="1"/>
</dbReference>
<dbReference type="STRING" id="1122973.GCA_000379925_01246"/>
<feature type="domain" description="Acyl-ACP thioesterase N-terminal hotdog" evidence="1">
    <location>
        <begin position="10"/>
        <end position="118"/>
    </location>
</feature>
<keyword evidence="4" id="KW-1185">Reference proteome</keyword>
<evidence type="ECO:0000313" key="4">
    <source>
        <dbReference type="Proteomes" id="UP000297225"/>
    </source>
</evidence>
<gene>
    <name evidence="3" type="ORF">E4P47_04935</name>
</gene>
<dbReference type="Gene3D" id="3.10.129.10">
    <property type="entry name" value="Hotdog Thioesterase"/>
    <property type="match status" value="1"/>
</dbReference>
<accession>A0A4Y8WR97</accession>
<protein>
    <submittedName>
        <fullName evidence="3">Uncharacterized protein</fullName>
    </submittedName>
</protein>
<name>A0A4Y8WR97_9PORP</name>
<reference evidence="3 4" key="1">
    <citation type="submission" date="2019-03" db="EMBL/GenBank/DDBJ databases">
        <title>Porphyromonas levii Isolated from the Uterus of Dairy Cows.</title>
        <authorList>
            <person name="Francis A.M."/>
        </authorList>
    </citation>
    <scope>NUCLEOTIDE SEQUENCE [LARGE SCALE GENOMIC DNA]</scope>
    <source>
        <strain evidence="3 4">AF5678</strain>
    </source>
</reference>
<dbReference type="Pfam" id="PF20791">
    <property type="entry name" value="Acyl-ACP_TE_C"/>
    <property type="match status" value="1"/>
</dbReference>
<organism evidence="3 4">
    <name type="scientific">Porphyromonas levii</name>
    <dbReference type="NCBI Taxonomy" id="28114"/>
    <lineage>
        <taxon>Bacteria</taxon>
        <taxon>Pseudomonadati</taxon>
        <taxon>Bacteroidota</taxon>
        <taxon>Bacteroidia</taxon>
        <taxon>Bacteroidales</taxon>
        <taxon>Porphyromonadaceae</taxon>
        <taxon>Porphyromonas</taxon>
    </lineage>
</organism>
<dbReference type="SUPFAM" id="SSF54637">
    <property type="entry name" value="Thioesterase/thiol ester dehydrase-isomerase"/>
    <property type="match status" value="2"/>
</dbReference>
<dbReference type="Proteomes" id="UP000297225">
    <property type="component" value="Unassembled WGS sequence"/>
</dbReference>
<sequence>MELELWPFHLDLRERYPLSQVVSRMIHVAGEHATHFGYGIGQLMEQGATWVLSRMSIQFFQPISIQEPLEISTGVTDWSGISTDRVITLSQGRGLVASSMTKWIAIDIKKRMPISIDKVLTDTSVRTAYPGLELPEVPRRLLGREETALLKTIYVHKVRYSDLDLNRHVNSSVWVSLAVDALPLERILQYRMTDVHLRFVKEGHYGDQLYVRHYSEGLTDYLQIEHDETTCFQLVIHWVKE</sequence>
<dbReference type="InterPro" id="IPR002864">
    <property type="entry name" value="Acyl-ACP_thioesterase_NHD"/>
</dbReference>
<dbReference type="InterPro" id="IPR049427">
    <property type="entry name" value="Acyl-ACP_TE_C"/>
</dbReference>
<evidence type="ECO:0000313" key="3">
    <source>
        <dbReference type="EMBL" id="TFH95263.1"/>
    </source>
</evidence>